<proteinExistence type="predicted"/>
<reference evidence="2" key="1">
    <citation type="journal article" date="2024" name="Proc. Natl. Acad. Sci. U.S.A.">
        <title>Extraordinary preservation of gene collinearity over three hundred million years revealed in homosporous lycophytes.</title>
        <authorList>
            <person name="Li C."/>
            <person name="Wickell D."/>
            <person name="Kuo L.Y."/>
            <person name="Chen X."/>
            <person name="Nie B."/>
            <person name="Liao X."/>
            <person name="Peng D."/>
            <person name="Ji J."/>
            <person name="Jenkins J."/>
            <person name="Williams M."/>
            <person name="Shu S."/>
            <person name="Plott C."/>
            <person name="Barry K."/>
            <person name="Rajasekar S."/>
            <person name="Grimwood J."/>
            <person name="Han X."/>
            <person name="Sun S."/>
            <person name="Hou Z."/>
            <person name="He W."/>
            <person name="Dai G."/>
            <person name="Sun C."/>
            <person name="Schmutz J."/>
            <person name="Leebens-Mack J.H."/>
            <person name="Li F.W."/>
            <person name="Wang L."/>
        </authorList>
    </citation>
    <scope>NUCLEOTIDE SEQUENCE [LARGE SCALE GENOMIC DNA]</scope>
    <source>
        <strain evidence="2">cv. PW_Plant_1</strain>
    </source>
</reference>
<name>A0ACC2BPR1_DIPCM</name>
<evidence type="ECO:0000313" key="2">
    <source>
        <dbReference type="Proteomes" id="UP001162992"/>
    </source>
</evidence>
<comment type="caution">
    <text evidence="1">The sequence shown here is derived from an EMBL/GenBank/DDBJ whole genome shotgun (WGS) entry which is preliminary data.</text>
</comment>
<accession>A0ACC2BPR1</accession>
<protein>
    <submittedName>
        <fullName evidence="1">Uncharacterized protein</fullName>
    </submittedName>
</protein>
<dbReference type="Proteomes" id="UP001162992">
    <property type="component" value="Chromosome 14"/>
</dbReference>
<sequence length="568" mass="60728">MAELINDPLLLTEVESLVLDQFQVVSYKWLSRKFSLSSNTAKRLLQEAANQKVQGIEAVYVVSGWKKGEPSCYFVQLVPSAKLEATKAGLAGSPSIHVYSLQPSIPKDPAQLWSADFVQAEELFNQPPDVNNCLRDNRFSAVSCSLVTRNLKGKLLRVTPPDPATESHPSFATHQVTSAGPSGSAPAAAAPKISKPVSSESKDASMPPKNLNVSEIPGKMLPATVTAGKRTTGGPHVQGPSGQGGALKSLWGRASGKPPKSLKVSPHSAQKHVPASGAASDADACIRALESGEELDSDDDVANFSRLRRGRTRNDIGRKRRVIFDDEKSDSQEEEHTVLDSEDVVSLASPELPKERPVAAVESDMKTINSRLRVKTEKSSDTKGKTGSVNTDIKDYRPSTSTHLQECAPAELKDQRVSSNNAQHDIASPLNSKPMEVLGPQTSEKLSVGKVDHGGDLAPVASGTITDANSGSKKRKVLITRIDDRGREVTEVVWETHQKEGSNGAADHAAPPPEVKPQVDRSVAPLNTKTAAVLRRPATNKTGSKAIGKAAGKALQKGSLLSFFKKKD</sequence>
<keyword evidence="2" id="KW-1185">Reference proteome</keyword>
<dbReference type="EMBL" id="CM055105">
    <property type="protein sequence ID" value="KAJ7531739.1"/>
    <property type="molecule type" value="Genomic_DNA"/>
</dbReference>
<gene>
    <name evidence="1" type="ORF">O6H91_14G056900</name>
</gene>
<organism evidence="1 2">
    <name type="scientific">Diphasiastrum complanatum</name>
    <name type="common">Issler's clubmoss</name>
    <name type="synonym">Lycopodium complanatum</name>
    <dbReference type="NCBI Taxonomy" id="34168"/>
    <lineage>
        <taxon>Eukaryota</taxon>
        <taxon>Viridiplantae</taxon>
        <taxon>Streptophyta</taxon>
        <taxon>Embryophyta</taxon>
        <taxon>Tracheophyta</taxon>
        <taxon>Lycopodiopsida</taxon>
        <taxon>Lycopodiales</taxon>
        <taxon>Lycopodiaceae</taxon>
        <taxon>Lycopodioideae</taxon>
        <taxon>Diphasiastrum</taxon>
    </lineage>
</organism>
<evidence type="ECO:0000313" key="1">
    <source>
        <dbReference type="EMBL" id="KAJ7531739.1"/>
    </source>
</evidence>